<dbReference type="Proteomes" id="UP000011294">
    <property type="component" value="Genome"/>
</dbReference>
<keyword evidence="3" id="KW-1185">Reference proteome</keyword>
<feature type="region of interest" description="Disordered" evidence="1">
    <location>
        <begin position="1"/>
        <end position="53"/>
    </location>
</feature>
<name>M1HM73_9CAUD</name>
<feature type="compositionally biased region" description="Polar residues" evidence="1">
    <location>
        <begin position="1"/>
        <end position="28"/>
    </location>
</feature>
<proteinExistence type="predicted"/>
<dbReference type="EMBL" id="KC465900">
    <property type="protein sequence ID" value="AGE60553.1"/>
    <property type="molecule type" value="Genomic_DNA"/>
</dbReference>
<evidence type="ECO:0000313" key="2">
    <source>
        <dbReference type="EMBL" id="AGE60553.1"/>
    </source>
</evidence>
<sequence>MSNATTKQKAPTEASTDASRDTTVASNYSRKRVGRGSLRIPLSGGSGLNFPTS</sequence>
<evidence type="ECO:0000256" key="1">
    <source>
        <dbReference type="SAM" id="MobiDB-lite"/>
    </source>
</evidence>
<reference evidence="2 3" key="1">
    <citation type="journal article" date="2013" name="Nature">
        <title>Abundant SAR11 viruses in the ocean.</title>
        <authorList>
            <person name="Zhao Y."/>
            <person name="Temperton B."/>
            <person name="Thrash J.C."/>
            <person name="Schwalbach M.S."/>
            <person name="Vergin K.L."/>
            <person name="Landry Z.C."/>
            <person name="Ellisman M."/>
            <person name="Deerinck T."/>
            <person name="Sullivan M.B."/>
            <person name="Giovannoni S.J."/>
        </authorList>
    </citation>
    <scope>NUCLEOTIDE SEQUENCE [LARGE SCALE GENOMIC DNA]</scope>
</reference>
<dbReference type="KEGG" id="vg:14697505"/>
<dbReference type="RefSeq" id="YP_007517783.1">
    <property type="nucleotide sequence ID" value="NC_020482.1"/>
</dbReference>
<dbReference type="GeneID" id="14697505"/>
<evidence type="ECO:0000313" key="3">
    <source>
        <dbReference type="Proteomes" id="UP000011294"/>
    </source>
</evidence>
<organism evidence="2 3">
    <name type="scientific">Pelagibacter phage HTVC011P</name>
    <dbReference type="NCBI Taxonomy" id="1283078"/>
    <lineage>
        <taxon>Viruses</taxon>
        <taxon>Duplodnaviria</taxon>
        <taxon>Heunggongvirae</taxon>
        <taxon>Uroviricota</taxon>
        <taxon>Caudoviricetes</taxon>
        <taxon>Autographivirales</taxon>
        <taxon>Stopavirus</taxon>
        <taxon>Stopavirus HTVC011P</taxon>
    </lineage>
</organism>
<accession>M1HM73</accession>
<protein>
    <submittedName>
        <fullName evidence="2">Uncharacterized protein</fullName>
    </submittedName>
</protein>